<dbReference type="Proteomes" id="UP000783287">
    <property type="component" value="Unassembled WGS sequence"/>
</dbReference>
<dbReference type="GO" id="GO:0005829">
    <property type="term" value="C:cytosol"/>
    <property type="evidence" value="ECO:0007669"/>
    <property type="project" value="TreeGrafter"/>
</dbReference>
<gene>
    <name evidence="3 4" type="primary">smpB</name>
    <name evidence="4" type="ORF">KC909_02655</name>
</gene>
<keyword evidence="1 3" id="KW-0963">Cytoplasm</keyword>
<comment type="subcellular location">
    <subcellularLocation>
        <location evidence="3">Cytoplasm</location>
    </subcellularLocation>
    <text evidence="3">The tmRNA-SmpB complex associates with stalled 70S ribosomes.</text>
</comment>
<dbReference type="GO" id="GO:0003723">
    <property type="term" value="F:RNA binding"/>
    <property type="evidence" value="ECO:0007669"/>
    <property type="project" value="UniProtKB-UniRule"/>
</dbReference>
<comment type="similarity">
    <text evidence="3">Belongs to the SmpB family.</text>
</comment>
<evidence type="ECO:0000256" key="1">
    <source>
        <dbReference type="ARBA" id="ARBA00022490"/>
    </source>
</evidence>
<comment type="caution">
    <text evidence="4">The sequence shown here is derived from an EMBL/GenBank/DDBJ whole genome shotgun (WGS) entry which is preliminary data.</text>
</comment>
<dbReference type="AlphaFoldDB" id="A0A955L5Y3"/>
<dbReference type="GO" id="GO:0070930">
    <property type="term" value="P:trans-translation-dependent protein tagging"/>
    <property type="evidence" value="ECO:0007669"/>
    <property type="project" value="TreeGrafter"/>
</dbReference>
<dbReference type="NCBIfam" id="TIGR00086">
    <property type="entry name" value="smpB"/>
    <property type="match status" value="1"/>
</dbReference>
<protein>
    <recommendedName>
        <fullName evidence="3">SsrA-binding protein</fullName>
    </recommendedName>
    <alternativeName>
        <fullName evidence="3">Small protein B</fullName>
    </alternativeName>
</protein>
<proteinExistence type="inferred from homology"/>
<evidence type="ECO:0000256" key="3">
    <source>
        <dbReference type="HAMAP-Rule" id="MF_00023"/>
    </source>
</evidence>
<dbReference type="SUPFAM" id="SSF74982">
    <property type="entry name" value="Small protein B (SmpB)"/>
    <property type="match status" value="1"/>
</dbReference>
<dbReference type="PANTHER" id="PTHR30308:SF2">
    <property type="entry name" value="SSRA-BINDING PROTEIN"/>
    <property type="match status" value="1"/>
</dbReference>
<reference evidence="4" key="1">
    <citation type="submission" date="2020-04" db="EMBL/GenBank/DDBJ databases">
        <authorList>
            <person name="Zhang T."/>
        </authorList>
    </citation>
    <scope>NUCLEOTIDE SEQUENCE</scope>
    <source>
        <strain evidence="4">HKST-UBA14</strain>
    </source>
</reference>
<dbReference type="InterPro" id="IPR023620">
    <property type="entry name" value="SmpB"/>
</dbReference>
<dbReference type="HAMAP" id="MF_00023">
    <property type="entry name" value="SmpB"/>
    <property type="match status" value="1"/>
</dbReference>
<reference evidence="4" key="2">
    <citation type="journal article" date="2021" name="Microbiome">
        <title>Successional dynamics and alternative stable states in a saline activated sludge microbial community over 9 years.</title>
        <authorList>
            <person name="Wang Y."/>
            <person name="Ye J."/>
            <person name="Ju F."/>
            <person name="Liu L."/>
            <person name="Boyd J.A."/>
            <person name="Deng Y."/>
            <person name="Parks D.H."/>
            <person name="Jiang X."/>
            <person name="Yin X."/>
            <person name="Woodcroft B.J."/>
            <person name="Tyson G.W."/>
            <person name="Hugenholtz P."/>
            <person name="Polz M.F."/>
            <person name="Zhang T."/>
        </authorList>
    </citation>
    <scope>NUCLEOTIDE SEQUENCE</scope>
    <source>
        <strain evidence="4">HKST-UBA14</strain>
    </source>
</reference>
<comment type="function">
    <text evidence="3">Required for rescue of stalled ribosomes mediated by trans-translation. Binds to transfer-messenger RNA (tmRNA), required for stable association of tmRNA with ribosomes. tmRNA and SmpB together mimic tRNA shape, replacing the anticodon stem-loop with SmpB. tmRNA is encoded by the ssrA gene; the 2 termini fold to resemble tRNA(Ala) and it encodes a 'tag peptide', a short internal open reading frame. During trans-translation Ala-aminoacylated tmRNA acts like a tRNA, entering the A-site of stalled ribosomes, displacing the stalled mRNA. The ribosome then switches to translate the ORF on the tmRNA; the nascent peptide is terminated with the 'tag peptide' encoded by the tmRNA and targeted for degradation. The ribosome is freed to recommence translation, which seems to be the essential function of trans-translation.</text>
</comment>
<dbReference type="InterPro" id="IPR020081">
    <property type="entry name" value="SsrA-bd_prot_CS"/>
</dbReference>
<accession>A0A955L5Y3</accession>
<evidence type="ECO:0000256" key="2">
    <source>
        <dbReference type="ARBA" id="ARBA00022884"/>
    </source>
</evidence>
<sequence length="149" mass="17143">MKTLARNKKALFNYELLDQYEAGIVLQGWEVKSIKGGNISLKESFIAVENEELYLVNAHVSIWPGVKITDESMFTRPRKLLLNTKEIAKLLRGRNTTGNTIVPIDMHLSRGKVKVNIALVRGKKKYDKRESLKEKDVKRQIQSDLKNYK</sequence>
<name>A0A955L5Y3_9BACT</name>
<dbReference type="GO" id="GO:0070929">
    <property type="term" value="P:trans-translation"/>
    <property type="evidence" value="ECO:0007669"/>
    <property type="project" value="UniProtKB-UniRule"/>
</dbReference>
<dbReference type="InterPro" id="IPR000037">
    <property type="entry name" value="SsrA-bd_prot"/>
</dbReference>
<dbReference type="CDD" id="cd09294">
    <property type="entry name" value="SmpB"/>
    <property type="match status" value="1"/>
</dbReference>
<organism evidence="4 5">
    <name type="scientific">Candidatus Dojkabacteria bacterium</name>
    <dbReference type="NCBI Taxonomy" id="2099670"/>
    <lineage>
        <taxon>Bacteria</taxon>
        <taxon>Candidatus Dojkabacteria</taxon>
    </lineage>
</organism>
<dbReference type="Gene3D" id="2.40.280.10">
    <property type="match status" value="1"/>
</dbReference>
<dbReference type="NCBIfam" id="NF003843">
    <property type="entry name" value="PRK05422.1"/>
    <property type="match status" value="1"/>
</dbReference>
<evidence type="ECO:0000313" key="4">
    <source>
        <dbReference type="EMBL" id="MCA9383243.1"/>
    </source>
</evidence>
<dbReference type="PANTHER" id="PTHR30308">
    <property type="entry name" value="TMRNA-BINDING COMPONENT OF TRANS-TRANSLATION TAGGING COMPLEX"/>
    <property type="match status" value="1"/>
</dbReference>
<evidence type="ECO:0000313" key="5">
    <source>
        <dbReference type="Proteomes" id="UP000783287"/>
    </source>
</evidence>
<keyword evidence="2 3" id="KW-0694">RNA-binding</keyword>
<dbReference type="PROSITE" id="PS01317">
    <property type="entry name" value="SSRP"/>
    <property type="match status" value="1"/>
</dbReference>
<dbReference type="Pfam" id="PF01668">
    <property type="entry name" value="SmpB"/>
    <property type="match status" value="1"/>
</dbReference>
<dbReference type="EMBL" id="JAGQLK010000044">
    <property type="protein sequence ID" value="MCA9383243.1"/>
    <property type="molecule type" value="Genomic_DNA"/>
</dbReference>